<evidence type="ECO:0000313" key="3">
    <source>
        <dbReference type="EMBL" id="KAA9131862.1"/>
    </source>
</evidence>
<name>A0A5N0TA73_9GAMM</name>
<protein>
    <submittedName>
        <fullName evidence="3">Cytidine deaminase</fullName>
        <ecNumber evidence="3">3.5.4.5</ecNumber>
    </submittedName>
</protein>
<dbReference type="Gene3D" id="3.40.140.10">
    <property type="entry name" value="Cytidine Deaminase, domain 2"/>
    <property type="match status" value="1"/>
</dbReference>
<dbReference type="PANTHER" id="PTHR11644:SF2">
    <property type="entry name" value="CYTIDINE DEAMINASE"/>
    <property type="match status" value="1"/>
</dbReference>
<dbReference type="AlphaFoldDB" id="A0A5N0TA73"/>
<dbReference type="PANTHER" id="PTHR11644">
    <property type="entry name" value="CYTIDINE DEAMINASE"/>
    <property type="match status" value="1"/>
</dbReference>
<keyword evidence="4" id="KW-1185">Reference proteome</keyword>
<keyword evidence="3" id="KW-0378">Hydrolase</keyword>
<evidence type="ECO:0000313" key="4">
    <source>
        <dbReference type="Proteomes" id="UP000325372"/>
    </source>
</evidence>
<dbReference type="SUPFAM" id="SSF53927">
    <property type="entry name" value="Cytidine deaminase-like"/>
    <property type="match status" value="1"/>
</dbReference>
<comment type="similarity">
    <text evidence="1">Belongs to the cytidine and deoxycytidylate deaminase family.</text>
</comment>
<reference evidence="3 4" key="1">
    <citation type="submission" date="2019-09" db="EMBL/GenBank/DDBJ databases">
        <title>Wenzhouxiangella sp. Genome sequencing and assembly.</title>
        <authorList>
            <person name="Zhang R."/>
        </authorList>
    </citation>
    <scope>NUCLEOTIDE SEQUENCE [LARGE SCALE GENOMIC DNA]</scope>
    <source>
        <strain evidence="3 4">W260</strain>
    </source>
</reference>
<dbReference type="NCBIfam" id="NF004064">
    <property type="entry name" value="PRK05578.1"/>
    <property type="match status" value="1"/>
</dbReference>
<dbReference type="EMBL" id="VYXP01000004">
    <property type="protein sequence ID" value="KAA9131862.1"/>
    <property type="molecule type" value="Genomic_DNA"/>
</dbReference>
<dbReference type="GO" id="GO:0005829">
    <property type="term" value="C:cytosol"/>
    <property type="evidence" value="ECO:0007669"/>
    <property type="project" value="TreeGrafter"/>
</dbReference>
<dbReference type="RefSeq" id="WP_150863652.1">
    <property type="nucleotide sequence ID" value="NZ_VYXP01000004.1"/>
</dbReference>
<dbReference type="InterPro" id="IPR002125">
    <property type="entry name" value="CMP_dCMP_dom"/>
</dbReference>
<dbReference type="GO" id="GO:0055086">
    <property type="term" value="P:nucleobase-containing small molecule metabolic process"/>
    <property type="evidence" value="ECO:0007669"/>
    <property type="project" value="UniProtKB-ARBA"/>
</dbReference>
<dbReference type="EC" id="3.5.4.5" evidence="3"/>
<dbReference type="Proteomes" id="UP000325372">
    <property type="component" value="Unassembled WGS sequence"/>
</dbReference>
<sequence length="141" mass="15045">MTDASPVEQAEALVERLRPVARQASAQAWSPHSGYRVGAAVRAVSGAVFPGCNVESDSYGLTQCAERNAFAAAIVGGVRPGEMDAVLIYVPGPVTLPPCGGCRQWMVELLAEAGRIVSCCDGDRFETWVRDELMAGAFRMR</sequence>
<organism evidence="3 4">
    <name type="scientific">Marinihelvus fidelis</name>
    <dbReference type="NCBI Taxonomy" id="2613842"/>
    <lineage>
        <taxon>Bacteria</taxon>
        <taxon>Pseudomonadati</taxon>
        <taxon>Pseudomonadota</taxon>
        <taxon>Gammaproteobacteria</taxon>
        <taxon>Chromatiales</taxon>
        <taxon>Wenzhouxiangellaceae</taxon>
        <taxon>Marinihelvus</taxon>
    </lineage>
</organism>
<dbReference type="InterPro" id="IPR050202">
    <property type="entry name" value="Cyt/Deoxycyt_deaminase"/>
</dbReference>
<accession>A0A5N0TA73</accession>
<evidence type="ECO:0000259" key="2">
    <source>
        <dbReference type="PROSITE" id="PS51747"/>
    </source>
</evidence>
<comment type="caution">
    <text evidence="3">The sequence shown here is derived from an EMBL/GenBank/DDBJ whole genome shotgun (WGS) entry which is preliminary data.</text>
</comment>
<dbReference type="PROSITE" id="PS51747">
    <property type="entry name" value="CYT_DCMP_DEAMINASES_2"/>
    <property type="match status" value="1"/>
</dbReference>
<dbReference type="CDD" id="cd01283">
    <property type="entry name" value="cytidine_deaminase"/>
    <property type="match status" value="1"/>
</dbReference>
<gene>
    <name evidence="3" type="ORF">F3N42_06695</name>
</gene>
<dbReference type="GO" id="GO:0072527">
    <property type="term" value="P:pyrimidine-containing compound metabolic process"/>
    <property type="evidence" value="ECO:0007669"/>
    <property type="project" value="UniProtKB-ARBA"/>
</dbReference>
<dbReference type="Pfam" id="PF00383">
    <property type="entry name" value="dCMP_cyt_deam_1"/>
    <property type="match status" value="1"/>
</dbReference>
<proteinExistence type="inferred from homology"/>
<evidence type="ECO:0000256" key="1">
    <source>
        <dbReference type="ARBA" id="ARBA00006576"/>
    </source>
</evidence>
<dbReference type="InterPro" id="IPR016193">
    <property type="entry name" value="Cytidine_deaminase-like"/>
</dbReference>
<feature type="domain" description="CMP/dCMP-type deaminase" evidence="2">
    <location>
        <begin position="12"/>
        <end position="139"/>
    </location>
</feature>
<dbReference type="GO" id="GO:0008270">
    <property type="term" value="F:zinc ion binding"/>
    <property type="evidence" value="ECO:0007669"/>
    <property type="project" value="TreeGrafter"/>
</dbReference>
<dbReference type="GO" id="GO:0004126">
    <property type="term" value="F:cytidine deaminase activity"/>
    <property type="evidence" value="ECO:0007669"/>
    <property type="project" value="UniProtKB-EC"/>
</dbReference>